<dbReference type="EMBL" id="SEWW01000002">
    <property type="protein sequence ID" value="NGZ43778.1"/>
    <property type="molecule type" value="Genomic_DNA"/>
</dbReference>
<comment type="caution">
    <text evidence="2">The sequence shown here is derived from an EMBL/GenBank/DDBJ whole genome shotgun (WGS) entry which is preliminary data.</text>
</comment>
<feature type="domain" description="N-acetyltransferase" evidence="1">
    <location>
        <begin position="18"/>
        <end position="174"/>
    </location>
</feature>
<organism evidence="2 3">
    <name type="scientific">Aquirufa beregesia</name>
    <dbReference type="NCBI Taxonomy" id="2516556"/>
    <lineage>
        <taxon>Bacteria</taxon>
        <taxon>Pseudomonadati</taxon>
        <taxon>Bacteroidota</taxon>
        <taxon>Cytophagia</taxon>
        <taxon>Cytophagales</taxon>
        <taxon>Flectobacillaceae</taxon>
        <taxon>Aquirufa</taxon>
    </lineage>
</organism>
<dbReference type="PANTHER" id="PTHR43415">
    <property type="entry name" value="SPERMIDINE N(1)-ACETYLTRANSFERASE"/>
    <property type="match status" value="1"/>
</dbReference>
<dbReference type="PANTHER" id="PTHR43415:SF3">
    <property type="entry name" value="GNAT-FAMILY ACETYLTRANSFERASE"/>
    <property type="match status" value="1"/>
</dbReference>
<dbReference type="InterPro" id="IPR016181">
    <property type="entry name" value="Acyl_CoA_acyltransferase"/>
</dbReference>
<accession>A0ABX0EUL3</accession>
<proteinExistence type="predicted"/>
<evidence type="ECO:0000259" key="1">
    <source>
        <dbReference type="PROSITE" id="PS51186"/>
    </source>
</evidence>
<dbReference type="Gene3D" id="3.40.630.30">
    <property type="match status" value="1"/>
</dbReference>
<dbReference type="SUPFAM" id="SSF55729">
    <property type="entry name" value="Acyl-CoA N-acyltransferases (Nat)"/>
    <property type="match status" value="1"/>
</dbReference>
<dbReference type="PROSITE" id="PS51186">
    <property type="entry name" value="GNAT"/>
    <property type="match status" value="1"/>
</dbReference>
<dbReference type="RefSeq" id="WP_166229401.1">
    <property type="nucleotide sequence ID" value="NZ_CBCSIJ010000004.1"/>
</dbReference>
<protein>
    <submittedName>
        <fullName evidence="2">N-acetyltransferase</fullName>
    </submittedName>
</protein>
<dbReference type="Proteomes" id="UP001318301">
    <property type="component" value="Unassembled WGS sequence"/>
</dbReference>
<sequence>MESYHHFLEGSGIFLREVRLSDVNENYYQWLNDPEINQFLETRFLPQSIHTIEEFVRSKEGNSNELLFAICDKTSSKHIGNIKVGPINWIHRYADISLLIGDKAFWGKGVATEAIQLVSHFSFNVLNLHKLKAGCYEKNIGSMKAFEKVGFEKEGLLKKLWMLNGTFQDQVLLGLCAEDFHPSK</sequence>
<dbReference type="InterPro" id="IPR000182">
    <property type="entry name" value="GNAT_dom"/>
</dbReference>
<name>A0ABX0EUL3_9BACT</name>
<keyword evidence="3" id="KW-1185">Reference proteome</keyword>
<dbReference type="Pfam" id="PF13302">
    <property type="entry name" value="Acetyltransf_3"/>
    <property type="match status" value="1"/>
</dbReference>
<evidence type="ECO:0000313" key="3">
    <source>
        <dbReference type="Proteomes" id="UP001318301"/>
    </source>
</evidence>
<reference evidence="2 3" key="1">
    <citation type="submission" date="2019-02" db="EMBL/GenBank/DDBJ databases">
        <title>Genome of a new Bacteroidetes strain.</title>
        <authorList>
            <person name="Pitt A."/>
        </authorList>
    </citation>
    <scope>NUCLEOTIDE SEQUENCE [LARGE SCALE GENOMIC DNA]</scope>
    <source>
        <strain evidence="2 3">50C-KIRBA</strain>
    </source>
</reference>
<evidence type="ECO:0000313" key="2">
    <source>
        <dbReference type="EMBL" id="NGZ43778.1"/>
    </source>
</evidence>
<gene>
    <name evidence="2" type="ORF">EWU23_04740</name>
</gene>